<dbReference type="InterPro" id="IPR017871">
    <property type="entry name" value="ABC_transporter-like_CS"/>
</dbReference>
<dbReference type="InterPro" id="IPR027417">
    <property type="entry name" value="P-loop_NTPase"/>
</dbReference>
<dbReference type="Proteomes" id="UP000184334">
    <property type="component" value="Unassembled WGS sequence"/>
</dbReference>
<feature type="domain" description="ABC transporter" evidence="5">
    <location>
        <begin position="5"/>
        <end position="246"/>
    </location>
</feature>
<keyword evidence="3" id="KW-0547">Nucleotide-binding</keyword>
<dbReference type="SUPFAM" id="SSF52540">
    <property type="entry name" value="P-loop containing nucleoside triphosphate hydrolases"/>
    <property type="match status" value="1"/>
</dbReference>
<evidence type="ECO:0000256" key="3">
    <source>
        <dbReference type="ARBA" id="ARBA00022741"/>
    </source>
</evidence>
<dbReference type="Pfam" id="PF00005">
    <property type="entry name" value="ABC_tran"/>
    <property type="match status" value="1"/>
</dbReference>
<keyword evidence="7" id="KW-1185">Reference proteome</keyword>
<dbReference type="InterPro" id="IPR003593">
    <property type="entry name" value="AAA+_ATPase"/>
</dbReference>
<dbReference type="AlphaFoldDB" id="A0A1M5A1T1"/>
<dbReference type="PANTHER" id="PTHR42711">
    <property type="entry name" value="ABC TRANSPORTER ATP-BINDING PROTEIN"/>
    <property type="match status" value="1"/>
</dbReference>
<dbReference type="Gene3D" id="3.40.50.300">
    <property type="entry name" value="P-loop containing nucleotide triphosphate hydrolases"/>
    <property type="match status" value="1"/>
</dbReference>
<evidence type="ECO:0000313" key="7">
    <source>
        <dbReference type="Proteomes" id="UP000184334"/>
    </source>
</evidence>
<comment type="caution">
    <text evidence="6">The sequence shown here is derived from an EMBL/GenBank/DDBJ whole genome shotgun (WGS) entry which is preliminary data.</text>
</comment>
<dbReference type="OrthoDB" id="44991at2"/>
<dbReference type="PROSITE" id="PS50893">
    <property type="entry name" value="ABC_TRANSPORTER_2"/>
    <property type="match status" value="1"/>
</dbReference>
<dbReference type="GO" id="GO:0005524">
    <property type="term" value="F:ATP binding"/>
    <property type="evidence" value="ECO:0007669"/>
    <property type="project" value="UniProtKB-KW"/>
</dbReference>
<evidence type="ECO:0000313" key="6">
    <source>
        <dbReference type="EMBL" id="SHF24181.1"/>
    </source>
</evidence>
<evidence type="ECO:0000256" key="4">
    <source>
        <dbReference type="ARBA" id="ARBA00022840"/>
    </source>
</evidence>
<dbReference type="SMART" id="SM00382">
    <property type="entry name" value="AAA"/>
    <property type="match status" value="1"/>
</dbReference>
<dbReference type="STRING" id="1122195.SAMN02745164_02072"/>
<evidence type="ECO:0000256" key="2">
    <source>
        <dbReference type="ARBA" id="ARBA00022448"/>
    </source>
</evidence>
<accession>A0A1M5A1T1</accession>
<dbReference type="EMBL" id="FQUI01000051">
    <property type="protein sequence ID" value="SHF24181.1"/>
    <property type="molecule type" value="Genomic_DNA"/>
</dbReference>
<dbReference type="PROSITE" id="PS00211">
    <property type="entry name" value="ABC_TRANSPORTER_1"/>
    <property type="match status" value="1"/>
</dbReference>
<dbReference type="GO" id="GO:0016887">
    <property type="term" value="F:ATP hydrolysis activity"/>
    <property type="evidence" value="ECO:0007669"/>
    <property type="project" value="InterPro"/>
</dbReference>
<name>A0A1M5A1T1_MARH1</name>
<dbReference type="InterPro" id="IPR003439">
    <property type="entry name" value="ABC_transporter-like_ATP-bd"/>
</dbReference>
<dbReference type="InterPro" id="IPR050763">
    <property type="entry name" value="ABC_transporter_ATP-binding"/>
</dbReference>
<comment type="similarity">
    <text evidence="1">Belongs to the ABC transporter superfamily.</text>
</comment>
<keyword evidence="2" id="KW-0813">Transport</keyword>
<dbReference type="RefSeq" id="WP_072865956.1">
    <property type="nucleotide sequence ID" value="NZ_FQUI01000051.1"/>
</dbReference>
<evidence type="ECO:0000259" key="5">
    <source>
        <dbReference type="PROSITE" id="PS50893"/>
    </source>
</evidence>
<keyword evidence="4 6" id="KW-0067">ATP-binding</keyword>
<dbReference type="PANTHER" id="PTHR42711:SF5">
    <property type="entry name" value="ABC TRANSPORTER ATP-BINDING PROTEIN NATA"/>
    <property type="match status" value="1"/>
</dbReference>
<organism evidence="6 7">
    <name type="scientific">Marinitoga hydrogenitolerans (strain DSM 16785 / JCM 12826 / AT1271)</name>
    <dbReference type="NCBI Taxonomy" id="1122195"/>
    <lineage>
        <taxon>Bacteria</taxon>
        <taxon>Thermotogati</taxon>
        <taxon>Thermotogota</taxon>
        <taxon>Thermotogae</taxon>
        <taxon>Petrotogales</taxon>
        <taxon>Petrotogaceae</taxon>
        <taxon>Marinitoga</taxon>
    </lineage>
</organism>
<evidence type="ECO:0000256" key="1">
    <source>
        <dbReference type="ARBA" id="ARBA00005417"/>
    </source>
</evidence>
<protein>
    <submittedName>
        <fullName evidence="6">ABC-2 type transport system ATP-binding protein</fullName>
    </submittedName>
</protein>
<reference evidence="6" key="1">
    <citation type="submission" date="2016-11" db="EMBL/GenBank/DDBJ databases">
        <authorList>
            <person name="Varghese N."/>
            <person name="Submissions S."/>
        </authorList>
    </citation>
    <scope>NUCLEOTIDE SEQUENCE [LARGE SCALE GENOMIC DNA]</scope>
    <source>
        <strain evidence="6">DSM 16785</strain>
    </source>
</reference>
<gene>
    <name evidence="6" type="ORF">SAMN02745164_02072</name>
</gene>
<sequence>MDTVINCMNIHKSYIKKKWFKVVKRNDVLNNLDIKIKKGEIYGLLGLNGAGKTTLIRIITGILLPDKGSVELFGMRYDKYEKEIKSRLGVVMGGDRSLYWKLSAEENLEFFGTLYNIPKKKLRENIQMYLDYVGLDEHKKNLVETYSKGMKQRLLIAKSLISEPEILILDEPTVGLDIQVAFEYRKLLKKLNDELGLTILLTTHYLHEAEELCSRVGILKGGKIVEEGTIDYLKNKNKMEEVIEFKLKSEMDYNLKKEISNLGIISKLTADNHFTYQVKINSMYREQIINLLISQSRLLYLEVKGITLEDIVSTYF</sequence>
<proteinExistence type="inferred from homology"/>